<dbReference type="PANTHER" id="PTHR12444">
    <property type="entry name" value="PROTEIN EFR3 HOMOLOG CMP44E"/>
    <property type="match status" value="1"/>
</dbReference>
<comment type="caution">
    <text evidence="1">The sequence shown here is derived from an EMBL/GenBank/DDBJ whole genome shotgun (WGS) entry which is preliminary data.</text>
</comment>
<reference evidence="1" key="1">
    <citation type="submission" date="2021-02" db="EMBL/GenBank/DDBJ databases">
        <authorList>
            <person name="Nowell W R."/>
        </authorList>
    </citation>
    <scope>NUCLEOTIDE SEQUENCE</scope>
</reference>
<evidence type="ECO:0000313" key="1">
    <source>
        <dbReference type="EMBL" id="CAF4339175.1"/>
    </source>
</evidence>
<dbReference type="AlphaFoldDB" id="A0A820KBR1"/>
<dbReference type="GO" id="GO:0072659">
    <property type="term" value="P:protein localization to plasma membrane"/>
    <property type="evidence" value="ECO:0007669"/>
    <property type="project" value="TreeGrafter"/>
</dbReference>
<dbReference type="Proteomes" id="UP000663844">
    <property type="component" value="Unassembled WGS sequence"/>
</dbReference>
<dbReference type="GO" id="GO:0005886">
    <property type="term" value="C:plasma membrane"/>
    <property type="evidence" value="ECO:0007669"/>
    <property type="project" value="TreeGrafter"/>
</dbReference>
<dbReference type="InterPro" id="IPR051851">
    <property type="entry name" value="EFR3_Homologs"/>
</dbReference>
<proteinExistence type="predicted"/>
<organism evidence="1 2">
    <name type="scientific">Adineta steineri</name>
    <dbReference type="NCBI Taxonomy" id="433720"/>
    <lineage>
        <taxon>Eukaryota</taxon>
        <taxon>Metazoa</taxon>
        <taxon>Spiralia</taxon>
        <taxon>Gnathifera</taxon>
        <taxon>Rotifera</taxon>
        <taxon>Eurotatoria</taxon>
        <taxon>Bdelloidea</taxon>
        <taxon>Adinetida</taxon>
        <taxon>Adinetidae</taxon>
        <taxon>Adineta</taxon>
    </lineage>
</organism>
<dbReference type="PANTHER" id="PTHR12444:SF8">
    <property type="entry name" value="PROTEIN EFR3 HOMOLOG CMP44E"/>
    <property type="match status" value="1"/>
</dbReference>
<evidence type="ECO:0000313" key="2">
    <source>
        <dbReference type="Proteomes" id="UP000663844"/>
    </source>
</evidence>
<gene>
    <name evidence="1" type="ORF">OXD698_LOCUS48133</name>
</gene>
<sequence>MSKYCNNCFCCGHYLVPRYKRLVNNIFSQNPQHSVDRNNLERLRFYAIQKPEKLHKSFRY</sequence>
<name>A0A820KBR1_9BILA</name>
<accession>A0A820KBR1</accession>
<dbReference type="EMBL" id="CAJOAZ010019715">
    <property type="protein sequence ID" value="CAF4339175.1"/>
    <property type="molecule type" value="Genomic_DNA"/>
</dbReference>
<feature type="non-terminal residue" evidence="1">
    <location>
        <position position="60"/>
    </location>
</feature>
<protein>
    <submittedName>
        <fullName evidence="1">Uncharacterized protein</fullName>
    </submittedName>
</protein>